<evidence type="ECO:0000313" key="1">
    <source>
        <dbReference type="EMBL" id="URE08356.1"/>
    </source>
</evidence>
<dbReference type="Proteomes" id="UP001055439">
    <property type="component" value="Chromosome 6"/>
</dbReference>
<sequence length="85" mass="9592">MAETLISSESSGMEPVDSEDIRSRLKVLSEMHMRLFSSSDASSVDTRKLEDCSSDLQEMFKQLEAEEQNIAFLGIHDLGKLLFCF</sequence>
<accession>A0A9E7G3S8</accession>
<proteinExistence type="predicted"/>
<protein>
    <submittedName>
        <fullName evidence="1">Uncharacterized protein</fullName>
    </submittedName>
</protein>
<name>A0A9E7G3S8_9LILI</name>
<gene>
    <name evidence="1" type="ORF">MUK42_17695</name>
</gene>
<dbReference type="EMBL" id="CP097508">
    <property type="protein sequence ID" value="URE08356.1"/>
    <property type="molecule type" value="Genomic_DNA"/>
</dbReference>
<dbReference type="AlphaFoldDB" id="A0A9E7G3S8"/>
<organism evidence="1 2">
    <name type="scientific">Musa troglodytarum</name>
    <name type="common">fe'i banana</name>
    <dbReference type="NCBI Taxonomy" id="320322"/>
    <lineage>
        <taxon>Eukaryota</taxon>
        <taxon>Viridiplantae</taxon>
        <taxon>Streptophyta</taxon>
        <taxon>Embryophyta</taxon>
        <taxon>Tracheophyta</taxon>
        <taxon>Spermatophyta</taxon>
        <taxon>Magnoliopsida</taxon>
        <taxon>Liliopsida</taxon>
        <taxon>Zingiberales</taxon>
        <taxon>Musaceae</taxon>
        <taxon>Musa</taxon>
    </lineage>
</organism>
<dbReference type="OrthoDB" id="1927690at2759"/>
<reference evidence="1" key="1">
    <citation type="submission" date="2022-05" db="EMBL/GenBank/DDBJ databases">
        <title>The Musa troglodytarum L. genome provides insights into the mechanism of non-climacteric behaviour and enrichment of carotenoids.</title>
        <authorList>
            <person name="Wang J."/>
        </authorList>
    </citation>
    <scope>NUCLEOTIDE SEQUENCE</scope>
    <source>
        <tissue evidence="1">Leaf</tissue>
    </source>
</reference>
<keyword evidence="2" id="KW-1185">Reference proteome</keyword>
<evidence type="ECO:0000313" key="2">
    <source>
        <dbReference type="Proteomes" id="UP001055439"/>
    </source>
</evidence>